<evidence type="ECO:0000256" key="1">
    <source>
        <dbReference type="ARBA" id="ARBA00022737"/>
    </source>
</evidence>
<evidence type="ECO:0008006" key="5">
    <source>
        <dbReference type="Google" id="ProtNLM"/>
    </source>
</evidence>
<dbReference type="PROSITE" id="PS51375">
    <property type="entry name" value="PPR"/>
    <property type="match status" value="6"/>
</dbReference>
<accession>A0A835K8U7</accession>
<evidence type="ECO:0000256" key="2">
    <source>
        <dbReference type="PROSITE-ProRule" id="PRU00708"/>
    </source>
</evidence>
<feature type="repeat" description="PPR" evidence="2">
    <location>
        <begin position="435"/>
        <end position="465"/>
    </location>
</feature>
<dbReference type="AlphaFoldDB" id="A0A835K8U7"/>
<comment type="caution">
    <text evidence="3">The sequence shown here is derived from an EMBL/GenBank/DDBJ whole genome shotgun (WGS) entry which is preliminary data.</text>
</comment>
<dbReference type="FunFam" id="1.25.40.10:FF:000344">
    <property type="entry name" value="Pentatricopeptide repeat-containing protein"/>
    <property type="match status" value="1"/>
</dbReference>
<dbReference type="InterPro" id="IPR046960">
    <property type="entry name" value="PPR_At4g14850-like_plant"/>
</dbReference>
<dbReference type="FunFam" id="1.25.40.10:FF:000090">
    <property type="entry name" value="Pentatricopeptide repeat-containing protein, chloroplastic"/>
    <property type="match status" value="1"/>
</dbReference>
<sequence length="574" mass="64356">MKTISSFSRQFPIAKQTKPFSLTTPKLAAITEDLCNKILDENPDDKTLKKLHSRILIDQTLHSNPSLGIKLMRAYAAFGEPCYTRHVFDEITDKNVVFFNVMIRSYVNNGLYQDALLVFKTMANRGFYPDNYTYPCVLKACSVSRNLWAGLQTHGAVVKLGLDMNLYIGNGLVSMYGKCKCLDAARRVLDEMPRRDMISWNSMVAGYAQNGKFNDALKLCREMEDLKLKPDAGTMGSLLPAVTNTSCDNVLYVKEMFMKLKEKSLISWNVMIAVYVNNAMPNEAMDLYLQMHVHGVEPDAVSISSVLPACGDLAAVVLGRQIREYVERKKLRPNLLLENALIDMYAKCGCLKEARAVFDQMIVRDIVSWTSMISAYGMSGQGKDAVALFEKMRDSGFTPDWIAFVSVLAACSHAGLVNEGRYCFNLMAEYGIAPGIEHYNCMVDLLGRAGKIDEAYHLIRQMPMEPNERVWGSLLSACRVYSNMNIALLAADHLFQLAPEHYKIEQAIEHAMHALSRTDGPFGYQKQESKKRNQRARVDYEGLTSTELSTKTLSVAILKAQISGGRRHVICTVL</sequence>
<dbReference type="PANTHER" id="PTHR47926">
    <property type="entry name" value="PENTATRICOPEPTIDE REPEAT-CONTAINING PROTEIN"/>
    <property type="match status" value="1"/>
</dbReference>
<feature type="repeat" description="PPR" evidence="2">
    <location>
        <begin position="400"/>
        <end position="434"/>
    </location>
</feature>
<dbReference type="EMBL" id="JADGMS010000005">
    <property type="protein sequence ID" value="KAF9681461.1"/>
    <property type="molecule type" value="Genomic_DNA"/>
</dbReference>
<dbReference type="NCBIfam" id="TIGR00756">
    <property type="entry name" value="PPR"/>
    <property type="match status" value="7"/>
</dbReference>
<feature type="repeat" description="PPR" evidence="2">
    <location>
        <begin position="196"/>
        <end position="230"/>
    </location>
</feature>
<feature type="repeat" description="PPR" evidence="2">
    <location>
        <begin position="365"/>
        <end position="399"/>
    </location>
</feature>
<keyword evidence="1" id="KW-0677">Repeat</keyword>
<protein>
    <recommendedName>
        <fullName evidence="5">Pentatricopeptide repeat-containing protein</fullName>
    </recommendedName>
</protein>
<feature type="repeat" description="PPR" evidence="2">
    <location>
        <begin position="264"/>
        <end position="298"/>
    </location>
</feature>
<dbReference type="Gene3D" id="1.25.40.10">
    <property type="entry name" value="Tetratricopeptide repeat domain"/>
    <property type="match status" value="4"/>
</dbReference>
<dbReference type="SUPFAM" id="SSF48452">
    <property type="entry name" value="TPR-like"/>
    <property type="match status" value="1"/>
</dbReference>
<gene>
    <name evidence="3" type="ORF">SADUNF_Sadunf05G0003900</name>
</gene>
<dbReference type="GO" id="GO:0009451">
    <property type="term" value="P:RNA modification"/>
    <property type="evidence" value="ECO:0007669"/>
    <property type="project" value="InterPro"/>
</dbReference>
<reference evidence="3 4" key="1">
    <citation type="submission" date="2020-10" db="EMBL/GenBank/DDBJ databases">
        <title>Plant Genome Project.</title>
        <authorList>
            <person name="Zhang R.-G."/>
        </authorList>
    </citation>
    <scope>NUCLEOTIDE SEQUENCE [LARGE SCALE GENOMIC DNA]</scope>
    <source>
        <strain evidence="3">FAFU-HL-1</strain>
        <tissue evidence="3">Leaf</tissue>
    </source>
</reference>
<dbReference type="Pfam" id="PF01535">
    <property type="entry name" value="PPR"/>
    <property type="match status" value="1"/>
</dbReference>
<dbReference type="InterPro" id="IPR002885">
    <property type="entry name" value="PPR_rpt"/>
</dbReference>
<name>A0A835K8U7_9ROSI</name>
<dbReference type="OrthoDB" id="185373at2759"/>
<dbReference type="InterPro" id="IPR011990">
    <property type="entry name" value="TPR-like_helical_dom_sf"/>
</dbReference>
<evidence type="ECO:0000313" key="4">
    <source>
        <dbReference type="Proteomes" id="UP000657918"/>
    </source>
</evidence>
<proteinExistence type="predicted"/>
<dbReference type="Pfam" id="PF13041">
    <property type="entry name" value="PPR_2"/>
    <property type="match status" value="4"/>
</dbReference>
<keyword evidence="4" id="KW-1185">Reference proteome</keyword>
<evidence type="ECO:0000313" key="3">
    <source>
        <dbReference type="EMBL" id="KAF9681461.1"/>
    </source>
</evidence>
<dbReference type="PANTHER" id="PTHR47926:SF373">
    <property type="entry name" value="TETRATRICOPEPTIDE-LIKE HELICAL DOMAIN SUPERFAMILY, DYW DOMAIN-CONTAINING PROTEIN"/>
    <property type="match status" value="1"/>
</dbReference>
<organism evidence="3 4">
    <name type="scientific">Salix dunnii</name>
    <dbReference type="NCBI Taxonomy" id="1413687"/>
    <lineage>
        <taxon>Eukaryota</taxon>
        <taxon>Viridiplantae</taxon>
        <taxon>Streptophyta</taxon>
        <taxon>Embryophyta</taxon>
        <taxon>Tracheophyta</taxon>
        <taxon>Spermatophyta</taxon>
        <taxon>Magnoliopsida</taxon>
        <taxon>eudicotyledons</taxon>
        <taxon>Gunneridae</taxon>
        <taxon>Pentapetalae</taxon>
        <taxon>rosids</taxon>
        <taxon>fabids</taxon>
        <taxon>Malpighiales</taxon>
        <taxon>Salicaceae</taxon>
        <taxon>Saliceae</taxon>
        <taxon>Salix</taxon>
    </lineage>
</organism>
<feature type="repeat" description="PPR" evidence="2">
    <location>
        <begin position="95"/>
        <end position="129"/>
    </location>
</feature>
<dbReference type="GO" id="GO:0003723">
    <property type="term" value="F:RNA binding"/>
    <property type="evidence" value="ECO:0007669"/>
    <property type="project" value="InterPro"/>
</dbReference>
<dbReference type="Proteomes" id="UP000657918">
    <property type="component" value="Unassembled WGS sequence"/>
</dbReference>